<dbReference type="PANTHER" id="PTHR10381:SF70">
    <property type="entry name" value="ATP-DEPENDENT CLP PROTEASE PROTEOLYTIC SUBUNIT"/>
    <property type="match status" value="1"/>
</dbReference>
<keyword evidence="4 8" id="KW-0378">Hydrolase</keyword>
<proteinExistence type="inferred from homology"/>
<evidence type="ECO:0000256" key="2">
    <source>
        <dbReference type="ARBA" id="ARBA00022490"/>
    </source>
</evidence>
<dbReference type="GO" id="GO:0008233">
    <property type="term" value="F:peptidase activity"/>
    <property type="evidence" value="ECO:0007669"/>
    <property type="project" value="UniProtKB-KW"/>
</dbReference>
<dbReference type="InterPro" id="IPR023562">
    <property type="entry name" value="ClpP/TepA"/>
</dbReference>
<organism evidence="8 9">
    <name type="scientific">Chitinimonas lacunae</name>
    <dbReference type="NCBI Taxonomy" id="1963018"/>
    <lineage>
        <taxon>Bacteria</taxon>
        <taxon>Pseudomonadati</taxon>
        <taxon>Pseudomonadota</taxon>
        <taxon>Betaproteobacteria</taxon>
        <taxon>Neisseriales</taxon>
        <taxon>Chitinibacteraceae</taxon>
        <taxon>Chitinimonas</taxon>
    </lineage>
</organism>
<dbReference type="InterPro" id="IPR029045">
    <property type="entry name" value="ClpP/crotonase-like_dom_sf"/>
</dbReference>
<reference evidence="9" key="1">
    <citation type="journal article" date="2019" name="Int. J. Syst. Evol. Microbiol.">
        <title>The Global Catalogue of Microorganisms (GCM) 10K type strain sequencing project: providing services to taxonomists for standard genome sequencing and annotation.</title>
        <authorList>
            <consortium name="The Broad Institute Genomics Platform"/>
            <consortium name="The Broad Institute Genome Sequencing Center for Infectious Disease"/>
            <person name="Wu L."/>
            <person name="Ma J."/>
        </authorList>
    </citation>
    <scope>NUCLEOTIDE SEQUENCE [LARGE SCALE GENOMIC DNA]</scope>
    <source>
        <strain evidence="9">LMG 29894</strain>
    </source>
</reference>
<evidence type="ECO:0000313" key="9">
    <source>
        <dbReference type="Proteomes" id="UP001595791"/>
    </source>
</evidence>
<dbReference type="SUPFAM" id="SSF52096">
    <property type="entry name" value="ClpP/crotonase"/>
    <property type="match status" value="1"/>
</dbReference>
<feature type="region of interest" description="Disordered" evidence="7">
    <location>
        <begin position="344"/>
        <end position="383"/>
    </location>
</feature>
<dbReference type="InterPro" id="IPR001907">
    <property type="entry name" value="ClpP"/>
</dbReference>
<comment type="similarity">
    <text evidence="1 6">Belongs to the peptidase S14 family.</text>
</comment>
<feature type="region of interest" description="Disordered" evidence="7">
    <location>
        <begin position="226"/>
        <end position="261"/>
    </location>
</feature>
<sequence length="383" mass="40421">MKKIRPRVYAMAGGTGALAGSAPLATDKPTQRWYNMAAQNDASVRVDIYDEIGGWGIRAADFSRDLKALDDGKKKVNVHINSPGGDVFDGIAINNLLAQMGDRCTVYVDGWAASSASIIAVGAHKVVMADNALMMIHNPWTFAMGDAAELRATADALDVCRTALVASYRRKATAVADAELIRLLDAETWLTPTEAVALGLADEVSGASTAKACVVPRLMASYRNAPKWASETPEPAPAPAPDPTPVPAPEPTLTPPPTETPAALAARITAACRRAGVADLTEIVLARTGLRPADVAAEERRISSIHDLCVAARYPGDTLAHVREGKTLEEVQAQLLDKYVAAAGPEIDNTPPADPPAPAPSALSKLNPLATFEKRKQQTKGVK</sequence>
<feature type="compositionally biased region" description="Pro residues" evidence="7">
    <location>
        <begin position="234"/>
        <end position="259"/>
    </location>
</feature>
<keyword evidence="9" id="KW-1185">Reference proteome</keyword>
<evidence type="ECO:0000256" key="6">
    <source>
        <dbReference type="RuleBase" id="RU003567"/>
    </source>
</evidence>
<evidence type="ECO:0000256" key="4">
    <source>
        <dbReference type="ARBA" id="ARBA00022801"/>
    </source>
</evidence>
<dbReference type="Proteomes" id="UP001595791">
    <property type="component" value="Unassembled WGS sequence"/>
</dbReference>
<dbReference type="Pfam" id="PF00574">
    <property type="entry name" value="CLP_protease"/>
    <property type="match status" value="1"/>
</dbReference>
<evidence type="ECO:0000313" key="8">
    <source>
        <dbReference type="EMBL" id="MFC4158279.1"/>
    </source>
</evidence>
<dbReference type="RefSeq" id="WP_378160779.1">
    <property type="nucleotide sequence ID" value="NZ_JBHSBU010000001.1"/>
</dbReference>
<dbReference type="GO" id="GO:0006508">
    <property type="term" value="P:proteolysis"/>
    <property type="evidence" value="ECO:0007669"/>
    <property type="project" value="UniProtKB-KW"/>
</dbReference>
<accession>A0ABV8MLW5</accession>
<gene>
    <name evidence="8" type="ORF">ACFOW7_02790</name>
</gene>
<dbReference type="NCBIfam" id="NF045542">
    <property type="entry name" value="Clp_rel_HeadMat"/>
    <property type="match status" value="1"/>
</dbReference>
<keyword evidence="2" id="KW-0963">Cytoplasm</keyword>
<keyword evidence="3 8" id="KW-0645">Protease</keyword>
<evidence type="ECO:0000256" key="7">
    <source>
        <dbReference type="SAM" id="MobiDB-lite"/>
    </source>
</evidence>
<dbReference type="Gene3D" id="3.90.226.10">
    <property type="entry name" value="2-enoyl-CoA Hydratase, Chain A, domain 1"/>
    <property type="match status" value="1"/>
</dbReference>
<evidence type="ECO:0000256" key="1">
    <source>
        <dbReference type="ARBA" id="ARBA00007039"/>
    </source>
</evidence>
<keyword evidence="5" id="KW-0720">Serine protease</keyword>
<evidence type="ECO:0000256" key="5">
    <source>
        <dbReference type="ARBA" id="ARBA00022825"/>
    </source>
</evidence>
<feature type="compositionally biased region" description="Low complexity" evidence="7">
    <location>
        <begin position="360"/>
        <end position="370"/>
    </location>
</feature>
<protein>
    <recommendedName>
        <fullName evidence="6">ATP-dependent Clp protease proteolytic subunit</fullName>
    </recommendedName>
</protein>
<name>A0ABV8MLW5_9NEIS</name>
<dbReference type="CDD" id="cd07016">
    <property type="entry name" value="S14_ClpP_1"/>
    <property type="match status" value="1"/>
</dbReference>
<evidence type="ECO:0000256" key="3">
    <source>
        <dbReference type="ARBA" id="ARBA00022670"/>
    </source>
</evidence>
<dbReference type="PANTHER" id="PTHR10381">
    <property type="entry name" value="ATP-DEPENDENT CLP PROTEASE PROTEOLYTIC SUBUNIT"/>
    <property type="match status" value="1"/>
</dbReference>
<comment type="caution">
    <text evidence="8">The sequence shown here is derived from an EMBL/GenBank/DDBJ whole genome shotgun (WGS) entry which is preliminary data.</text>
</comment>
<dbReference type="EMBL" id="JBHSBU010000001">
    <property type="protein sequence ID" value="MFC4158279.1"/>
    <property type="molecule type" value="Genomic_DNA"/>
</dbReference>
<dbReference type="PRINTS" id="PR00127">
    <property type="entry name" value="CLPPROTEASEP"/>
</dbReference>